<name>A0A0V0YQG2_TRISP</name>
<keyword evidence="3" id="KW-1185">Reference proteome</keyword>
<comment type="caution">
    <text evidence="2">The sequence shown here is derived from an EMBL/GenBank/DDBJ whole genome shotgun (WGS) entry which is preliminary data.</text>
</comment>
<evidence type="ECO:0000313" key="3">
    <source>
        <dbReference type="Proteomes" id="UP000054776"/>
    </source>
</evidence>
<reference evidence="2 3" key="1">
    <citation type="submission" date="2015-01" db="EMBL/GenBank/DDBJ databases">
        <title>Evolution of Trichinella species and genotypes.</title>
        <authorList>
            <person name="Korhonen P.K."/>
            <person name="Edoardo P."/>
            <person name="Giuseppe L.R."/>
            <person name="Gasser R.B."/>
        </authorList>
    </citation>
    <scope>NUCLEOTIDE SEQUENCE [LARGE SCALE GENOMIC DNA]</scope>
    <source>
        <strain evidence="2">ISS3</strain>
    </source>
</reference>
<dbReference type="Proteomes" id="UP000054776">
    <property type="component" value="Unassembled WGS sequence"/>
</dbReference>
<dbReference type="EMBL" id="JYDH01006034">
    <property type="protein sequence ID" value="KRY02596.1"/>
    <property type="molecule type" value="Genomic_DNA"/>
</dbReference>
<organism evidence="2 3">
    <name type="scientific">Trichinella spiralis</name>
    <name type="common">Trichina worm</name>
    <dbReference type="NCBI Taxonomy" id="6334"/>
    <lineage>
        <taxon>Eukaryota</taxon>
        <taxon>Metazoa</taxon>
        <taxon>Ecdysozoa</taxon>
        <taxon>Nematoda</taxon>
        <taxon>Enoplea</taxon>
        <taxon>Dorylaimia</taxon>
        <taxon>Trichinellida</taxon>
        <taxon>Trichinellidae</taxon>
        <taxon>Trichinella</taxon>
    </lineage>
</organism>
<protein>
    <submittedName>
        <fullName evidence="2">Uncharacterized protein</fullName>
    </submittedName>
</protein>
<evidence type="ECO:0000313" key="2">
    <source>
        <dbReference type="EMBL" id="KRY02596.1"/>
    </source>
</evidence>
<accession>A0A0V0YQG2</accession>
<gene>
    <name evidence="2" type="ORF">T01_2631</name>
</gene>
<keyword evidence="1" id="KW-0812">Transmembrane</keyword>
<sequence length="31" mass="3583">MIAVETILMRNSRIIKISIFSLTIALFMFLP</sequence>
<evidence type="ECO:0000256" key="1">
    <source>
        <dbReference type="SAM" id="Phobius"/>
    </source>
</evidence>
<keyword evidence="1" id="KW-1133">Transmembrane helix</keyword>
<keyword evidence="1" id="KW-0472">Membrane</keyword>
<dbReference type="AlphaFoldDB" id="A0A0V0YQG2"/>
<feature type="transmembrane region" description="Helical" evidence="1">
    <location>
        <begin position="12"/>
        <end position="30"/>
    </location>
</feature>
<dbReference type="InParanoid" id="A0A0V0YQG2"/>
<proteinExistence type="predicted"/>